<proteinExistence type="predicted"/>
<gene>
    <name evidence="4" type="ORF">H9942_02655</name>
</gene>
<name>A0A9D2LWS7_9FIRM</name>
<dbReference type="Proteomes" id="UP000824214">
    <property type="component" value="Unassembled WGS sequence"/>
</dbReference>
<evidence type="ECO:0000256" key="1">
    <source>
        <dbReference type="ARBA" id="ARBA00022884"/>
    </source>
</evidence>
<accession>A0A9D2LWS7</accession>
<dbReference type="EMBL" id="DWXZ01000045">
    <property type="protein sequence ID" value="HJB36952.1"/>
    <property type="molecule type" value="Genomic_DNA"/>
</dbReference>
<dbReference type="Pfam" id="PF01985">
    <property type="entry name" value="CRS1_YhbY"/>
    <property type="match status" value="1"/>
</dbReference>
<evidence type="ECO:0000259" key="3">
    <source>
        <dbReference type="PROSITE" id="PS51295"/>
    </source>
</evidence>
<dbReference type="InterPro" id="IPR001890">
    <property type="entry name" value="RNA-binding_CRM"/>
</dbReference>
<evidence type="ECO:0000313" key="5">
    <source>
        <dbReference type="Proteomes" id="UP000824214"/>
    </source>
</evidence>
<dbReference type="PANTHER" id="PTHR40065">
    <property type="entry name" value="RNA-BINDING PROTEIN YHBY"/>
    <property type="match status" value="1"/>
</dbReference>
<dbReference type="InterPro" id="IPR035920">
    <property type="entry name" value="YhbY-like_sf"/>
</dbReference>
<organism evidence="4 5">
    <name type="scientific">Candidatus Acutalibacter ornithocaccae</name>
    <dbReference type="NCBI Taxonomy" id="2838416"/>
    <lineage>
        <taxon>Bacteria</taxon>
        <taxon>Bacillati</taxon>
        <taxon>Bacillota</taxon>
        <taxon>Clostridia</taxon>
        <taxon>Eubacteriales</taxon>
        <taxon>Acutalibacteraceae</taxon>
        <taxon>Acutalibacter</taxon>
    </lineage>
</organism>
<comment type="caution">
    <text evidence="4">The sequence shown here is derived from an EMBL/GenBank/DDBJ whole genome shotgun (WGS) entry which is preliminary data.</text>
</comment>
<dbReference type="SMART" id="SM01103">
    <property type="entry name" value="CRS1_YhbY"/>
    <property type="match status" value="1"/>
</dbReference>
<evidence type="ECO:0000313" key="4">
    <source>
        <dbReference type="EMBL" id="HJB36952.1"/>
    </source>
</evidence>
<feature type="domain" description="CRM" evidence="3">
    <location>
        <begin position="1"/>
        <end position="97"/>
    </location>
</feature>
<dbReference type="PANTHER" id="PTHR40065:SF3">
    <property type="entry name" value="RNA-BINDING PROTEIN YHBY"/>
    <property type="match status" value="1"/>
</dbReference>
<evidence type="ECO:0000256" key="2">
    <source>
        <dbReference type="PROSITE-ProRule" id="PRU00626"/>
    </source>
</evidence>
<protein>
    <submittedName>
        <fullName evidence="4">YhbY family RNA-binding protein</fullName>
    </submittedName>
</protein>
<dbReference type="Gene3D" id="3.30.110.60">
    <property type="entry name" value="YhbY-like"/>
    <property type="match status" value="1"/>
</dbReference>
<sequence>MLTSKQRAYLRSLAVNEDTILMMGKSGMSPELAKQADDALEKRELIKGRVLPESSPMTSREAAEELARQTNSEVVQVIGSRFVLYRKKKKDPKIVLPR</sequence>
<reference evidence="4" key="2">
    <citation type="submission" date="2021-04" db="EMBL/GenBank/DDBJ databases">
        <authorList>
            <person name="Gilroy R."/>
        </authorList>
    </citation>
    <scope>NUCLEOTIDE SEQUENCE</scope>
    <source>
        <strain evidence="4">ChiBcolR8-3208</strain>
    </source>
</reference>
<dbReference type="AlphaFoldDB" id="A0A9D2LWS7"/>
<dbReference type="SUPFAM" id="SSF75471">
    <property type="entry name" value="YhbY-like"/>
    <property type="match status" value="1"/>
</dbReference>
<dbReference type="GO" id="GO:0003723">
    <property type="term" value="F:RNA binding"/>
    <property type="evidence" value="ECO:0007669"/>
    <property type="project" value="UniProtKB-UniRule"/>
</dbReference>
<dbReference type="InterPro" id="IPR051925">
    <property type="entry name" value="RNA-binding_domain"/>
</dbReference>
<dbReference type="PROSITE" id="PS51295">
    <property type="entry name" value="CRM"/>
    <property type="match status" value="1"/>
</dbReference>
<keyword evidence="1 2" id="KW-0694">RNA-binding</keyword>
<reference evidence="4" key="1">
    <citation type="journal article" date="2021" name="PeerJ">
        <title>Extensive microbial diversity within the chicken gut microbiome revealed by metagenomics and culture.</title>
        <authorList>
            <person name="Gilroy R."/>
            <person name="Ravi A."/>
            <person name="Getino M."/>
            <person name="Pursley I."/>
            <person name="Horton D.L."/>
            <person name="Alikhan N.F."/>
            <person name="Baker D."/>
            <person name="Gharbi K."/>
            <person name="Hall N."/>
            <person name="Watson M."/>
            <person name="Adriaenssens E.M."/>
            <person name="Foster-Nyarko E."/>
            <person name="Jarju S."/>
            <person name="Secka A."/>
            <person name="Antonio M."/>
            <person name="Oren A."/>
            <person name="Chaudhuri R.R."/>
            <person name="La Ragione R."/>
            <person name="Hildebrand F."/>
            <person name="Pallen M.J."/>
        </authorList>
    </citation>
    <scope>NUCLEOTIDE SEQUENCE</scope>
    <source>
        <strain evidence="4">ChiBcolR8-3208</strain>
    </source>
</reference>